<keyword evidence="2" id="KW-1185">Reference proteome</keyword>
<protein>
    <submittedName>
        <fullName evidence="1">Polyhydroxyalkanoate granule-associated phasin</fullName>
    </submittedName>
</protein>
<reference evidence="2" key="1">
    <citation type="journal article" date="2019" name="Int. J. Syst. Evol. Microbiol.">
        <title>The Global Catalogue of Microorganisms (GCM) 10K type strain sequencing project: providing services to taxonomists for standard genome sequencing and annotation.</title>
        <authorList>
            <consortium name="The Broad Institute Genomics Platform"/>
            <consortium name="The Broad Institute Genome Sequencing Center for Infectious Disease"/>
            <person name="Wu L."/>
            <person name="Ma J."/>
        </authorList>
    </citation>
    <scope>NUCLEOTIDE SEQUENCE [LARGE SCALE GENOMIC DNA]</scope>
    <source>
        <strain evidence="2">KCTC 62195</strain>
    </source>
</reference>
<dbReference type="RefSeq" id="WP_377816166.1">
    <property type="nucleotide sequence ID" value="NZ_JBHRSJ010000034.1"/>
</dbReference>
<proteinExistence type="predicted"/>
<comment type="caution">
    <text evidence="1">The sequence shown here is derived from an EMBL/GenBank/DDBJ whole genome shotgun (WGS) entry which is preliminary data.</text>
</comment>
<accession>A0ABV7B050</accession>
<dbReference type="EMBL" id="JBHRSJ010000034">
    <property type="protein sequence ID" value="MFC2974167.1"/>
    <property type="molecule type" value="Genomic_DNA"/>
</dbReference>
<sequence>MAATTSRRTNLLSKQAMELGIAAPQVIVARLARLAMAGANPSARDRHECYLMGAEKAAAFGEAWLAMSMRMLQANQQLMLSLMFSWNPLLGGNALARSVQAYQSAMLDVLGKGLAPVHKCAVANAKRLRRR</sequence>
<evidence type="ECO:0000313" key="1">
    <source>
        <dbReference type="EMBL" id="MFC2974167.1"/>
    </source>
</evidence>
<gene>
    <name evidence="1" type="ORF">ACFOJE_18375</name>
</gene>
<organism evidence="1 2">
    <name type="scientific">Azotobacter bryophylli</name>
    <dbReference type="NCBI Taxonomy" id="1986537"/>
    <lineage>
        <taxon>Bacteria</taxon>
        <taxon>Pseudomonadati</taxon>
        <taxon>Pseudomonadota</taxon>
        <taxon>Gammaproteobacteria</taxon>
        <taxon>Pseudomonadales</taxon>
        <taxon>Pseudomonadaceae</taxon>
        <taxon>Azotobacter</taxon>
    </lineage>
</organism>
<dbReference type="Proteomes" id="UP001595457">
    <property type="component" value="Unassembled WGS sequence"/>
</dbReference>
<dbReference type="NCBIfam" id="NF045536">
    <property type="entry name" value="phasin_PhaP6"/>
    <property type="match status" value="1"/>
</dbReference>
<evidence type="ECO:0000313" key="2">
    <source>
        <dbReference type="Proteomes" id="UP001595457"/>
    </source>
</evidence>
<name>A0ABV7B050_9GAMM</name>
<dbReference type="InterPro" id="IPR053785">
    <property type="entry name" value="PhaP6-like"/>
</dbReference>